<name>A0A1B6KZI8_9HEMI</name>
<feature type="compositionally biased region" description="Basic and acidic residues" evidence="1">
    <location>
        <begin position="89"/>
        <end position="103"/>
    </location>
</feature>
<sequence>TKLTLRKEVVPRKKLRNTSKLDAGGHVSRLTDKTIDPIRDVIRADEMEVEPINVEEPEIEPMEIQVREPPQEKPSPAPKKETKPKRNQRKAENKRAAPKKETVKCKKVVEGQIRRTQLQKDKKFLKSKNEDEADEVPPVLDLVSYIPPDANDLLGVDDMALDIFSCTTSQDSVGSQNSFKISDMIKFGKCCILKINNEIHKVQELSHKEREMNMAAFDFKFQSSCTNVQTQCQRLETVSNNLIQIRSLLENTHDLQRDITAQIKTESAQLEAAKQEVMKNTTNVQKSETSQIKSELRRMGGFIKNLVMSFIPNRSVHN</sequence>
<feature type="region of interest" description="Disordered" evidence="1">
    <location>
        <begin position="1"/>
        <end position="25"/>
    </location>
</feature>
<feature type="region of interest" description="Disordered" evidence="1">
    <location>
        <begin position="49"/>
        <end position="103"/>
    </location>
</feature>
<feature type="compositionally biased region" description="Acidic residues" evidence="1">
    <location>
        <begin position="49"/>
        <end position="61"/>
    </location>
</feature>
<dbReference type="AlphaFoldDB" id="A0A1B6KZI8"/>
<evidence type="ECO:0000313" key="2">
    <source>
        <dbReference type="EMBL" id="JAT16873.1"/>
    </source>
</evidence>
<protein>
    <submittedName>
        <fullName evidence="2">Uncharacterized protein</fullName>
    </submittedName>
</protein>
<evidence type="ECO:0000256" key="1">
    <source>
        <dbReference type="SAM" id="MobiDB-lite"/>
    </source>
</evidence>
<gene>
    <name evidence="2" type="ORF">g.39244</name>
</gene>
<accession>A0A1B6KZI8</accession>
<feature type="compositionally biased region" description="Basic and acidic residues" evidence="1">
    <location>
        <begin position="1"/>
        <end position="11"/>
    </location>
</feature>
<dbReference type="EMBL" id="GEBQ01023104">
    <property type="protein sequence ID" value="JAT16873.1"/>
    <property type="molecule type" value="Transcribed_RNA"/>
</dbReference>
<reference evidence="2" key="1">
    <citation type="submission" date="2015-11" db="EMBL/GenBank/DDBJ databases">
        <title>De novo transcriptome assembly of four potential Pierce s Disease insect vectors from Arizona vineyards.</title>
        <authorList>
            <person name="Tassone E.E."/>
        </authorList>
    </citation>
    <scope>NUCLEOTIDE SEQUENCE</scope>
</reference>
<proteinExistence type="predicted"/>
<organism evidence="2">
    <name type="scientific">Graphocephala atropunctata</name>
    <dbReference type="NCBI Taxonomy" id="36148"/>
    <lineage>
        <taxon>Eukaryota</taxon>
        <taxon>Metazoa</taxon>
        <taxon>Ecdysozoa</taxon>
        <taxon>Arthropoda</taxon>
        <taxon>Hexapoda</taxon>
        <taxon>Insecta</taxon>
        <taxon>Pterygota</taxon>
        <taxon>Neoptera</taxon>
        <taxon>Paraneoptera</taxon>
        <taxon>Hemiptera</taxon>
        <taxon>Auchenorrhyncha</taxon>
        <taxon>Membracoidea</taxon>
        <taxon>Cicadellidae</taxon>
        <taxon>Cicadellinae</taxon>
        <taxon>Cicadellini</taxon>
        <taxon>Graphocephala</taxon>
    </lineage>
</organism>
<feature type="non-terminal residue" evidence="2">
    <location>
        <position position="1"/>
    </location>
</feature>